<accession>A0A6G1WLD2</accession>
<dbReference type="PANTHER" id="PTHR43280">
    <property type="entry name" value="ARAC-FAMILY TRANSCRIPTIONAL REGULATOR"/>
    <property type="match status" value="1"/>
</dbReference>
<organism evidence="5">
    <name type="scientific">Sinorhizobium medicae</name>
    <dbReference type="NCBI Taxonomy" id="110321"/>
    <lineage>
        <taxon>Bacteria</taxon>
        <taxon>Pseudomonadati</taxon>
        <taxon>Pseudomonadota</taxon>
        <taxon>Alphaproteobacteria</taxon>
        <taxon>Hyphomicrobiales</taxon>
        <taxon>Rhizobiaceae</taxon>
        <taxon>Sinorhizobium/Ensifer group</taxon>
        <taxon>Sinorhizobium</taxon>
    </lineage>
</organism>
<keyword evidence="7" id="KW-1185">Reference proteome</keyword>
<dbReference type="InterPro" id="IPR020449">
    <property type="entry name" value="Tscrpt_reg_AraC-type_HTH"/>
</dbReference>
<gene>
    <name evidence="6" type="ORF">BMJ33_06445</name>
    <name evidence="5" type="ORF">GHJ91_15600</name>
</gene>
<dbReference type="SUPFAM" id="SSF46689">
    <property type="entry name" value="Homeodomain-like"/>
    <property type="match status" value="2"/>
</dbReference>
<keyword evidence="3" id="KW-0804">Transcription</keyword>
<evidence type="ECO:0000256" key="3">
    <source>
        <dbReference type="ARBA" id="ARBA00023163"/>
    </source>
</evidence>
<dbReference type="InterPro" id="IPR018060">
    <property type="entry name" value="HTH_AraC"/>
</dbReference>
<reference evidence="6" key="2">
    <citation type="submission" date="2017-04" db="EMBL/GenBank/DDBJ databases">
        <authorList>
            <person name="Porter S."/>
            <person name="Friesen M.L."/>
            <person name="Faber-Hammond J."/>
        </authorList>
    </citation>
    <scope>NUCLEOTIDE SEQUENCE</scope>
    <source>
        <strain evidence="6">Str16</strain>
    </source>
</reference>
<dbReference type="Pfam" id="PF12833">
    <property type="entry name" value="HTH_18"/>
    <property type="match status" value="1"/>
</dbReference>
<dbReference type="Gene3D" id="1.10.10.60">
    <property type="entry name" value="Homeodomain-like"/>
    <property type="match status" value="2"/>
</dbReference>
<evidence type="ECO:0000259" key="4">
    <source>
        <dbReference type="PROSITE" id="PS01124"/>
    </source>
</evidence>
<dbReference type="PROSITE" id="PS00041">
    <property type="entry name" value="HTH_ARAC_FAMILY_1"/>
    <property type="match status" value="1"/>
</dbReference>
<evidence type="ECO:0000313" key="6">
    <source>
        <dbReference type="EMBL" id="PLU06643.1"/>
    </source>
</evidence>
<sequence>MHASFLAAYLGSDSEVAITLSRLASSLRHVEVVDHQRLRLGRAAQILIVDCRQRQRDEHKPTELSSELLQLALVSESSLHRDAIFASGYSDYLLWPLIQQEVLRRLASCVAEIERRSAGLFFSADPLVQKSCDLLAQRINQQTALSELARLVGTNRTTLVNRFEASFGCGPITWLRHFRMAEAAQRLRSGEESVAKIAETLGYENSNNFSTAFKAIHGLPPLSYRKIAFRREKPV</sequence>
<keyword evidence="2" id="KW-0238">DNA-binding</keyword>
<dbReference type="EMBL" id="WISB01000100">
    <property type="protein sequence ID" value="MQW70531.1"/>
    <property type="molecule type" value="Genomic_DNA"/>
</dbReference>
<evidence type="ECO:0000313" key="7">
    <source>
        <dbReference type="Proteomes" id="UP001190825"/>
    </source>
</evidence>
<dbReference type="AlphaFoldDB" id="A0A6G1WLD2"/>
<reference evidence="5" key="1">
    <citation type="journal article" date="2013" name="Genome Biol.">
        <title>Comparative genomics of the core and accessory genomes of 48 Sinorhizobium strains comprising five genospecies.</title>
        <authorList>
            <person name="Sugawara M."/>
            <person name="Epstein B."/>
            <person name="Badgley B.D."/>
            <person name="Unno T."/>
            <person name="Xu L."/>
            <person name="Reese J."/>
            <person name="Gyaneshwar P."/>
            <person name="Denny R."/>
            <person name="Mudge J."/>
            <person name="Bharti A.K."/>
            <person name="Farmer A.D."/>
            <person name="May G.D."/>
            <person name="Woodward J.E."/>
            <person name="Medigue C."/>
            <person name="Vallenet D."/>
            <person name="Lajus A."/>
            <person name="Rouy Z."/>
            <person name="Martinez-Vaz B."/>
            <person name="Tiffin P."/>
            <person name="Young N.D."/>
            <person name="Sadowsky M.J."/>
        </authorList>
    </citation>
    <scope>NUCLEOTIDE SEQUENCE</scope>
    <source>
        <strain evidence="5">M1</strain>
    </source>
</reference>
<name>A0A6G1WLD2_9HYPH</name>
<keyword evidence="1" id="KW-0805">Transcription regulation</keyword>
<evidence type="ECO:0000313" key="5">
    <source>
        <dbReference type="EMBL" id="MQW70531.1"/>
    </source>
</evidence>
<evidence type="ECO:0000256" key="2">
    <source>
        <dbReference type="ARBA" id="ARBA00023125"/>
    </source>
</evidence>
<dbReference type="PANTHER" id="PTHR43280:SF11">
    <property type="entry name" value="RCS-SPECIFIC HTH-TYPE TRANSCRIPTIONAL ACTIVATOR RCLR"/>
    <property type="match status" value="1"/>
</dbReference>
<dbReference type="GO" id="GO:0043565">
    <property type="term" value="F:sequence-specific DNA binding"/>
    <property type="evidence" value="ECO:0007669"/>
    <property type="project" value="InterPro"/>
</dbReference>
<feature type="domain" description="HTH araC/xylS-type" evidence="4">
    <location>
        <begin position="129"/>
        <end position="227"/>
    </location>
</feature>
<dbReference type="GO" id="GO:0003700">
    <property type="term" value="F:DNA-binding transcription factor activity"/>
    <property type="evidence" value="ECO:0007669"/>
    <property type="project" value="InterPro"/>
</dbReference>
<dbReference type="InterPro" id="IPR009057">
    <property type="entry name" value="Homeodomain-like_sf"/>
</dbReference>
<dbReference type="SMART" id="SM00342">
    <property type="entry name" value="HTH_ARAC"/>
    <property type="match status" value="1"/>
</dbReference>
<protein>
    <submittedName>
        <fullName evidence="5">Helix-turn-helix domain-containing protein</fullName>
    </submittedName>
</protein>
<reference evidence="6 7" key="3">
    <citation type="journal article" date="2018" name="FEMS Microbiol. Ecol.">
        <title>Co-invading symbiotic mutualists of Medicago polymorpha retain high ancestral diversity and contain diverse accessory genomes.</title>
        <authorList>
            <person name="Porter S.S."/>
            <person name="Faber-Hammond J.J."/>
            <person name="Friesen M.L."/>
        </authorList>
    </citation>
    <scope>NUCLEOTIDE SEQUENCE [LARGE SCALE GENOMIC DNA]</scope>
    <source>
        <strain evidence="6 7">Str16</strain>
    </source>
</reference>
<dbReference type="InterPro" id="IPR018062">
    <property type="entry name" value="HTH_AraC-typ_CS"/>
</dbReference>
<comment type="caution">
    <text evidence="5">The sequence shown here is derived from an EMBL/GenBank/DDBJ whole genome shotgun (WGS) entry which is preliminary data.</text>
</comment>
<proteinExistence type="predicted"/>
<dbReference type="PRINTS" id="PR00032">
    <property type="entry name" value="HTHARAC"/>
</dbReference>
<dbReference type="EMBL" id="NBUC01000050">
    <property type="protein sequence ID" value="PLU06643.1"/>
    <property type="molecule type" value="Genomic_DNA"/>
</dbReference>
<evidence type="ECO:0000256" key="1">
    <source>
        <dbReference type="ARBA" id="ARBA00023015"/>
    </source>
</evidence>
<dbReference type="Proteomes" id="UP001190825">
    <property type="component" value="Unassembled WGS sequence"/>
</dbReference>
<dbReference type="PROSITE" id="PS01124">
    <property type="entry name" value="HTH_ARAC_FAMILY_2"/>
    <property type="match status" value="1"/>
</dbReference>